<dbReference type="AlphaFoldDB" id="A0A838L4S8"/>
<name>A0A838L4S8_9SPHN</name>
<proteinExistence type="predicted"/>
<accession>A0A838L4S8</accession>
<comment type="caution">
    <text evidence="2">The sequence shown here is derived from an EMBL/GenBank/DDBJ whole genome shotgun (WGS) entry which is preliminary data.</text>
</comment>
<feature type="compositionally biased region" description="Basic and acidic residues" evidence="1">
    <location>
        <begin position="8"/>
        <end position="17"/>
    </location>
</feature>
<protein>
    <submittedName>
        <fullName evidence="2">Uncharacterized protein</fullName>
    </submittedName>
</protein>
<dbReference type="EMBL" id="JACEIB010000006">
    <property type="protein sequence ID" value="MBA2934503.1"/>
    <property type="molecule type" value="Genomic_DNA"/>
</dbReference>
<gene>
    <name evidence="2" type="ORF">HZF05_10380</name>
</gene>
<organism evidence="2 3">
    <name type="scientific">Sphingomonas chungangi</name>
    <dbReference type="NCBI Taxonomy" id="2683589"/>
    <lineage>
        <taxon>Bacteria</taxon>
        <taxon>Pseudomonadati</taxon>
        <taxon>Pseudomonadota</taxon>
        <taxon>Alphaproteobacteria</taxon>
        <taxon>Sphingomonadales</taxon>
        <taxon>Sphingomonadaceae</taxon>
        <taxon>Sphingomonas</taxon>
    </lineage>
</organism>
<feature type="region of interest" description="Disordered" evidence="1">
    <location>
        <begin position="1"/>
        <end position="21"/>
    </location>
</feature>
<reference evidence="2 3" key="1">
    <citation type="submission" date="2020-07" db="EMBL/GenBank/DDBJ databases">
        <authorList>
            <person name="Sun Q."/>
        </authorList>
    </citation>
    <scope>NUCLEOTIDE SEQUENCE [LARGE SCALE GENOMIC DNA]</scope>
    <source>
        <strain evidence="2 3">CGMCC 1.13654</strain>
    </source>
</reference>
<keyword evidence="3" id="KW-1185">Reference proteome</keyword>
<dbReference type="RefSeq" id="WP_160365979.1">
    <property type="nucleotide sequence ID" value="NZ_JACEIB010000006.1"/>
</dbReference>
<evidence type="ECO:0000313" key="3">
    <source>
        <dbReference type="Proteomes" id="UP000570166"/>
    </source>
</evidence>
<evidence type="ECO:0000313" key="2">
    <source>
        <dbReference type="EMBL" id="MBA2934503.1"/>
    </source>
</evidence>
<dbReference type="Proteomes" id="UP000570166">
    <property type="component" value="Unassembled WGS sequence"/>
</dbReference>
<sequence>MTVALTDRFPETERWTDEVNQPRWPLPTTGIVAFLSPKPEELAVLARAIDKLVHDGAANEARTLRSLEEKMLANIRGALARASRSTTRRCFRHSASPAAPAPG</sequence>
<evidence type="ECO:0000256" key="1">
    <source>
        <dbReference type="SAM" id="MobiDB-lite"/>
    </source>
</evidence>